<evidence type="ECO:0000259" key="1">
    <source>
        <dbReference type="Pfam" id="PF13840"/>
    </source>
</evidence>
<dbReference type="SUPFAM" id="SSF55021">
    <property type="entry name" value="ACT-like"/>
    <property type="match status" value="2"/>
</dbReference>
<evidence type="ECO:0000313" key="4">
    <source>
        <dbReference type="Proteomes" id="UP000001916"/>
    </source>
</evidence>
<dbReference type="InterPro" id="IPR051719">
    <property type="entry name" value="CASTOR_mTORC1"/>
</dbReference>
<dbReference type="InterPro" id="IPR045865">
    <property type="entry name" value="ACT-like_dom_sf"/>
</dbReference>
<reference evidence="3 4" key="1">
    <citation type="journal article" date="2010" name="Stand. Genomic Sci.">
        <title>Complete genome sequence of Meiothermus silvanus type strain (VI-R2).</title>
        <authorList>
            <person name="Sikorski J."/>
            <person name="Tindall B.J."/>
            <person name="Lowry S."/>
            <person name="Lucas S."/>
            <person name="Nolan M."/>
            <person name="Copeland A."/>
            <person name="Glavina Del Rio T."/>
            <person name="Tice H."/>
            <person name="Cheng J.F."/>
            <person name="Han C."/>
            <person name="Pitluck S."/>
            <person name="Liolios K."/>
            <person name="Ivanova N."/>
            <person name="Mavromatis K."/>
            <person name="Mikhailova N."/>
            <person name="Pati A."/>
            <person name="Goodwin L."/>
            <person name="Chen A."/>
            <person name="Palaniappan K."/>
            <person name="Land M."/>
            <person name="Hauser L."/>
            <person name="Chang Y.J."/>
            <person name="Jeffries C.D."/>
            <person name="Rohde M."/>
            <person name="Goker M."/>
            <person name="Woyke T."/>
            <person name="Bristow J."/>
            <person name="Eisen J.A."/>
            <person name="Markowitz V."/>
            <person name="Hugenholtz P."/>
            <person name="Kyrpides N.C."/>
            <person name="Klenk H.P."/>
            <person name="Lapidus A."/>
        </authorList>
    </citation>
    <scope>NUCLEOTIDE SEQUENCE [LARGE SCALE GENOMIC DNA]</scope>
    <source>
        <strain evidence="4">ATCC 700542 / DSM 9946 / VI-R2</strain>
    </source>
</reference>
<dbReference type="STRING" id="526227.Mesil_3125"/>
<dbReference type="eggNOG" id="COG3603">
    <property type="taxonomic scope" value="Bacteria"/>
</dbReference>
<dbReference type="InterPro" id="IPR027795">
    <property type="entry name" value="CASTOR_ACT_dom"/>
</dbReference>
<proteinExistence type="predicted"/>
<dbReference type="Gene3D" id="3.30.2130.10">
    <property type="entry name" value="VC0802-like"/>
    <property type="match status" value="1"/>
</dbReference>
<dbReference type="HOGENOM" id="CLU_130568_0_0_0"/>
<name>D7BE98_ALLS1</name>
<dbReference type="EMBL" id="CP002042">
    <property type="protein sequence ID" value="ADH64956.1"/>
    <property type="molecule type" value="Genomic_DNA"/>
</dbReference>
<accession>D7BE98</accession>
<dbReference type="Pfam" id="PF21631">
    <property type="entry name" value="A9CJY8-like_N"/>
    <property type="match status" value="1"/>
</dbReference>
<evidence type="ECO:0000313" key="3">
    <source>
        <dbReference type="EMBL" id="ADH64956.1"/>
    </source>
</evidence>
<dbReference type="PANTHER" id="PTHR31131">
    <property type="entry name" value="CHROMOSOME 1, WHOLE GENOME SHOTGUN SEQUENCE"/>
    <property type="match status" value="1"/>
</dbReference>
<dbReference type="RefSeq" id="WP_013159484.1">
    <property type="nucleotide sequence ID" value="NC_014212.1"/>
</dbReference>
<protein>
    <submittedName>
        <fullName evidence="3">Uncharacterized protein</fullName>
    </submittedName>
</protein>
<dbReference type="PANTHER" id="PTHR31131:SF6">
    <property type="entry name" value="CASTOR ACT DOMAIN-CONTAINING PROTEIN"/>
    <property type="match status" value="1"/>
</dbReference>
<dbReference type="OrthoDB" id="5615858at2"/>
<dbReference type="Pfam" id="PF13840">
    <property type="entry name" value="ACT_7"/>
    <property type="match status" value="1"/>
</dbReference>
<feature type="domain" description="A9CJY8-like N-terminal" evidence="2">
    <location>
        <begin position="12"/>
        <end position="55"/>
    </location>
</feature>
<dbReference type="AlphaFoldDB" id="D7BE98"/>
<dbReference type="Proteomes" id="UP000001916">
    <property type="component" value="Chromosome"/>
</dbReference>
<organism evidence="3 4">
    <name type="scientific">Allomeiothermus silvanus (strain ATCC 700542 / DSM 9946 / NBRC 106475 / NCIMB 13440 / VI-R2)</name>
    <name type="common">Thermus silvanus</name>
    <dbReference type="NCBI Taxonomy" id="526227"/>
    <lineage>
        <taxon>Bacteria</taxon>
        <taxon>Thermotogati</taxon>
        <taxon>Deinococcota</taxon>
        <taxon>Deinococci</taxon>
        <taxon>Thermales</taxon>
        <taxon>Thermaceae</taxon>
        <taxon>Allomeiothermus</taxon>
    </lineage>
</organism>
<sequence>MSPGQTLRLLEGSYAVGQLEPSSPIPSWAEGEGFVSISRTKEELSVVCREDRVPRTVKTERGWRCLEFQGPFDFSLSGILASVLGPLAEARIGIFAVSTYNTDYLLVKERDLSRAVETLERAGHTIARTSNAKT</sequence>
<feature type="domain" description="CASTOR ACT" evidence="1">
    <location>
        <begin position="59"/>
        <end position="121"/>
    </location>
</feature>
<keyword evidence="4" id="KW-1185">Reference proteome</keyword>
<dbReference type="CDD" id="cd04868">
    <property type="entry name" value="ACT_AK-like"/>
    <property type="match status" value="1"/>
</dbReference>
<dbReference type="InterPro" id="IPR049447">
    <property type="entry name" value="A9CJY8-like_N"/>
</dbReference>
<dbReference type="PIRSF" id="PIRSF008459">
    <property type="entry name" value="UCP008459"/>
    <property type="match status" value="1"/>
</dbReference>
<dbReference type="InterPro" id="IPR016540">
    <property type="entry name" value="UCP008459"/>
</dbReference>
<dbReference type="KEGG" id="msv:Mesil_3125"/>
<gene>
    <name evidence="3" type="ordered locus">Mesil_3125</name>
</gene>
<evidence type="ECO:0000259" key="2">
    <source>
        <dbReference type="Pfam" id="PF21631"/>
    </source>
</evidence>